<keyword evidence="3" id="KW-1185">Reference proteome</keyword>
<dbReference type="Proteomes" id="UP000257109">
    <property type="component" value="Unassembled WGS sequence"/>
</dbReference>
<sequence>MTSISVFRLGIIQNNTANIGTIGTPKTLMALEKSEETSKISPTQPIVKSCQSMAVKVRFSTYETFPISYSFISFFKPLHSPLAKSPTRVAQLATRVVFIIISMTTLNVSLFITFLNTSCVRESHSPYPADAPTYNLPRSIAADPHTNTSAEWMAILNQRFGVK</sequence>
<feature type="non-terminal residue" evidence="2">
    <location>
        <position position="1"/>
    </location>
</feature>
<accession>A0A371F6G2</accession>
<feature type="transmembrane region" description="Helical" evidence="1">
    <location>
        <begin position="92"/>
        <end position="115"/>
    </location>
</feature>
<evidence type="ECO:0000313" key="3">
    <source>
        <dbReference type="Proteomes" id="UP000257109"/>
    </source>
</evidence>
<keyword evidence="1" id="KW-1133">Transmembrane helix</keyword>
<reference evidence="2" key="1">
    <citation type="submission" date="2018-05" db="EMBL/GenBank/DDBJ databases">
        <title>Draft genome of Mucuna pruriens seed.</title>
        <authorList>
            <person name="Nnadi N.E."/>
            <person name="Vos R."/>
            <person name="Hasami M.H."/>
            <person name="Devisetty U.K."/>
            <person name="Aguiy J.C."/>
        </authorList>
    </citation>
    <scope>NUCLEOTIDE SEQUENCE [LARGE SCALE GENOMIC DNA]</scope>
    <source>
        <strain evidence="2">JCA_2017</strain>
    </source>
</reference>
<name>A0A371F6G2_MUCPR</name>
<comment type="caution">
    <text evidence="2">The sequence shown here is derived from an EMBL/GenBank/DDBJ whole genome shotgun (WGS) entry which is preliminary data.</text>
</comment>
<proteinExistence type="predicted"/>
<gene>
    <name evidence="2" type="ORF">CR513_46425</name>
</gene>
<dbReference type="OrthoDB" id="10582941at2759"/>
<protein>
    <submittedName>
        <fullName evidence="2">Uncharacterized protein</fullName>
    </submittedName>
</protein>
<evidence type="ECO:0000256" key="1">
    <source>
        <dbReference type="SAM" id="Phobius"/>
    </source>
</evidence>
<keyword evidence="1" id="KW-0812">Transmembrane</keyword>
<keyword evidence="1" id="KW-0472">Membrane</keyword>
<organism evidence="2 3">
    <name type="scientific">Mucuna pruriens</name>
    <name type="common">Velvet bean</name>
    <name type="synonym">Dolichos pruriens</name>
    <dbReference type="NCBI Taxonomy" id="157652"/>
    <lineage>
        <taxon>Eukaryota</taxon>
        <taxon>Viridiplantae</taxon>
        <taxon>Streptophyta</taxon>
        <taxon>Embryophyta</taxon>
        <taxon>Tracheophyta</taxon>
        <taxon>Spermatophyta</taxon>
        <taxon>Magnoliopsida</taxon>
        <taxon>eudicotyledons</taxon>
        <taxon>Gunneridae</taxon>
        <taxon>Pentapetalae</taxon>
        <taxon>rosids</taxon>
        <taxon>fabids</taxon>
        <taxon>Fabales</taxon>
        <taxon>Fabaceae</taxon>
        <taxon>Papilionoideae</taxon>
        <taxon>50 kb inversion clade</taxon>
        <taxon>NPAAA clade</taxon>
        <taxon>indigoferoid/millettioid clade</taxon>
        <taxon>Phaseoleae</taxon>
        <taxon>Mucuna</taxon>
    </lineage>
</organism>
<dbReference type="EMBL" id="QJKJ01010363">
    <property type="protein sequence ID" value="RDX73892.1"/>
    <property type="molecule type" value="Genomic_DNA"/>
</dbReference>
<dbReference type="AlphaFoldDB" id="A0A371F6G2"/>
<evidence type="ECO:0000313" key="2">
    <source>
        <dbReference type="EMBL" id="RDX73892.1"/>
    </source>
</evidence>